<accession>A0ABN7UDG6</accession>
<evidence type="ECO:0000313" key="1">
    <source>
        <dbReference type="EMBL" id="CAG8569355.1"/>
    </source>
</evidence>
<sequence length="55" mass="6270">MSPTIRGVIIGVEIDENKSFIHGSPGKNWIGAEMDENKALLPDMYQPEPIKLYYY</sequence>
<dbReference type="Proteomes" id="UP000789901">
    <property type="component" value="Unassembled WGS sequence"/>
</dbReference>
<protein>
    <submittedName>
        <fullName evidence="1">20212_t:CDS:1</fullName>
    </submittedName>
</protein>
<dbReference type="EMBL" id="CAJVQB010002292">
    <property type="protein sequence ID" value="CAG8569355.1"/>
    <property type="molecule type" value="Genomic_DNA"/>
</dbReference>
<name>A0ABN7UDG6_GIGMA</name>
<gene>
    <name evidence="1" type="ORF">GMARGA_LOCUS5407</name>
</gene>
<evidence type="ECO:0000313" key="2">
    <source>
        <dbReference type="Proteomes" id="UP000789901"/>
    </source>
</evidence>
<keyword evidence="2" id="KW-1185">Reference proteome</keyword>
<proteinExistence type="predicted"/>
<reference evidence="1 2" key="1">
    <citation type="submission" date="2021-06" db="EMBL/GenBank/DDBJ databases">
        <authorList>
            <person name="Kallberg Y."/>
            <person name="Tangrot J."/>
            <person name="Rosling A."/>
        </authorList>
    </citation>
    <scope>NUCLEOTIDE SEQUENCE [LARGE SCALE GENOMIC DNA]</scope>
    <source>
        <strain evidence="1 2">120-4 pot B 10/14</strain>
    </source>
</reference>
<comment type="caution">
    <text evidence="1">The sequence shown here is derived from an EMBL/GenBank/DDBJ whole genome shotgun (WGS) entry which is preliminary data.</text>
</comment>
<organism evidence="1 2">
    <name type="scientific">Gigaspora margarita</name>
    <dbReference type="NCBI Taxonomy" id="4874"/>
    <lineage>
        <taxon>Eukaryota</taxon>
        <taxon>Fungi</taxon>
        <taxon>Fungi incertae sedis</taxon>
        <taxon>Mucoromycota</taxon>
        <taxon>Glomeromycotina</taxon>
        <taxon>Glomeromycetes</taxon>
        <taxon>Diversisporales</taxon>
        <taxon>Gigasporaceae</taxon>
        <taxon>Gigaspora</taxon>
    </lineage>
</organism>